<comment type="caution">
    <text evidence="2">The sequence shown here is derived from an EMBL/GenBank/DDBJ whole genome shotgun (WGS) entry which is preliminary data.</text>
</comment>
<accession>A0A9P6AEW3</accession>
<evidence type="ECO:0000313" key="3">
    <source>
        <dbReference type="Proteomes" id="UP000886523"/>
    </source>
</evidence>
<proteinExistence type="predicted"/>
<keyword evidence="3" id="KW-1185">Reference proteome</keyword>
<evidence type="ECO:0000256" key="1">
    <source>
        <dbReference type="SAM" id="Phobius"/>
    </source>
</evidence>
<name>A0A9P6AEW3_9AGAM</name>
<feature type="transmembrane region" description="Helical" evidence="1">
    <location>
        <begin position="60"/>
        <end position="79"/>
    </location>
</feature>
<dbReference type="OrthoDB" id="2160638at2759"/>
<feature type="transmembrane region" description="Helical" evidence="1">
    <location>
        <begin position="20"/>
        <end position="40"/>
    </location>
</feature>
<organism evidence="2 3">
    <name type="scientific">Hydnum rufescens UP504</name>
    <dbReference type="NCBI Taxonomy" id="1448309"/>
    <lineage>
        <taxon>Eukaryota</taxon>
        <taxon>Fungi</taxon>
        <taxon>Dikarya</taxon>
        <taxon>Basidiomycota</taxon>
        <taxon>Agaricomycotina</taxon>
        <taxon>Agaricomycetes</taxon>
        <taxon>Cantharellales</taxon>
        <taxon>Hydnaceae</taxon>
        <taxon>Hydnum</taxon>
    </lineage>
</organism>
<gene>
    <name evidence="2" type="ORF">BS47DRAFT_1401251</name>
</gene>
<dbReference type="Proteomes" id="UP000886523">
    <property type="component" value="Unassembled WGS sequence"/>
</dbReference>
<dbReference type="AlphaFoldDB" id="A0A9P6AEW3"/>
<protein>
    <submittedName>
        <fullName evidence="2">Uncharacterized protein</fullName>
    </submittedName>
</protein>
<sequence length="117" mass="12981">MKRDSSASPRPAFDHPLTSFFIVPLTMVRPLIMAPQATFVPFMDLSSSKPPHFSNNAARIWNFGINLFIAGWCINGAALREYAVDPGWVLDHDFLFRFAILQAFPQAGPNSNISGIT</sequence>
<evidence type="ECO:0000313" key="2">
    <source>
        <dbReference type="EMBL" id="KAF9504597.1"/>
    </source>
</evidence>
<dbReference type="EMBL" id="MU129211">
    <property type="protein sequence ID" value="KAF9504597.1"/>
    <property type="molecule type" value="Genomic_DNA"/>
</dbReference>
<keyword evidence="1" id="KW-0472">Membrane</keyword>
<keyword evidence="1" id="KW-1133">Transmembrane helix</keyword>
<reference evidence="2" key="1">
    <citation type="journal article" date="2020" name="Nat. Commun.">
        <title>Large-scale genome sequencing of mycorrhizal fungi provides insights into the early evolution of symbiotic traits.</title>
        <authorList>
            <person name="Miyauchi S."/>
            <person name="Kiss E."/>
            <person name="Kuo A."/>
            <person name="Drula E."/>
            <person name="Kohler A."/>
            <person name="Sanchez-Garcia M."/>
            <person name="Morin E."/>
            <person name="Andreopoulos B."/>
            <person name="Barry K.W."/>
            <person name="Bonito G."/>
            <person name="Buee M."/>
            <person name="Carver A."/>
            <person name="Chen C."/>
            <person name="Cichocki N."/>
            <person name="Clum A."/>
            <person name="Culley D."/>
            <person name="Crous P.W."/>
            <person name="Fauchery L."/>
            <person name="Girlanda M."/>
            <person name="Hayes R.D."/>
            <person name="Keri Z."/>
            <person name="LaButti K."/>
            <person name="Lipzen A."/>
            <person name="Lombard V."/>
            <person name="Magnuson J."/>
            <person name="Maillard F."/>
            <person name="Murat C."/>
            <person name="Nolan M."/>
            <person name="Ohm R.A."/>
            <person name="Pangilinan J."/>
            <person name="Pereira M.F."/>
            <person name="Perotto S."/>
            <person name="Peter M."/>
            <person name="Pfister S."/>
            <person name="Riley R."/>
            <person name="Sitrit Y."/>
            <person name="Stielow J.B."/>
            <person name="Szollosi G."/>
            <person name="Zifcakova L."/>
            <person name="Stursova M."/>
            <person name="Spatafora J.W."/>
            <person name="Tedersoo L."/>
            <person name="Vaario L.M."/>
            <person name="Yamada A."/>
            <person name="Yan M."/>
            <person name="Wang P."/>
            <person name="Xu J."/>
            <person name="Bruns T."/>
            <person name="Baldrian P."/>
            <person name="Vilgalys R."/>
            <person name="Dunand C."/>
            <person name="Henrissat B."/>
            <person name="Grigoriev I.V."/>
            <person name="Hibbett D."/>
            <person name="Nagy L.G."/>
            <person name="Martin F.M."/>
        </authorList>
    </citation>
    <scope>NUCLEOTIDE SEQUENCE</scope>
    <source>
        <strain evidence="2">UP504</strain>
    </source>
</reference>
<keyword evidence="1" id="KW-0812">Transmembrane</keyword>